<keyword evidence="4" id="KW-1185">Reference proteome</keyword>
<evidence type="ECO:0000256" key="1">
    <source>
        <dbReference type="SAM" id="MobiDB-lite"/>
    </source>
</evidence>
<proteinExistence type="predicted"/>
<reference evidence="3 4" key="1">
    <citation type="journal article" date="2014" name="Front. Microbiol.">
        <title>Population and genomic analysis of the genus Halorubrum.</title>
        <authorList>
            <person name="Fullmer M.S."/>
            <person name="Soucy S.M."/>
            <person name="Swithers K.S."/>
            <person name="Makkay A.M."/>
            <person name="Wheeler R."/>
            <person name="Ventosa A."/>
            <person name="Gogarten J.P."/>
            <person name="Papke R.T."/>
        </authorList>
    </citation>
    <scope>NUCLEOTIDE SEQUENCE [LARGE SCALE GENOMIC DNA]</scope>
    <source>
        <strain evidence="3 4">C49</strain>
    </source>
</reference>
<keyword evidence="2" id="KW-1133">Transmembrane helix</keyword>
<dbReference type="Pfam" id="PF25927">
    <property type="entry name" value="DUF7972"/>
    <property type="match status" value="1"/>
</dbReference>
<dbReference type="OrthoDB" id="202254at2157"/>
<sequence>MSGTTDPRSGAPDDDDSTATDDDGDATDDGRAVDGERDATTADTMRERADESRLKIWLLVRANRLVVAGVLTVVVFLAFVAVAAAFSPSLAGKVGASDPIETLFASMITAIVTGATLVVTIGQLVLTQENGPLGDQRQRMDDTLAVRDDVAALTGAPAPTNPAAFLDAILGAASGCARDLRESVRSRGNGDGGPAGTALEADIDDLTADVVENASAVRGRLDGATFGSFDVVFAALDFNYSRKIARIEHILADHDEALTEAERDRLGELRESLSLFAPAREHVKTLYFQWALIDLSRLILYAAVPALLAAGFMVAVVDAETFPGQTLGIDHVTLVVGGAFAATLLPFSLFVAYVLRVLTLAKRTLAIGPLVLRDSGESG</sequence>
<organism evidence="3 4">
    <name type="scientific">Halorubrum persicum</name>
    <dbReference type="NCBI Taxonomy" id="1383844"/>
    <lineage>
        <taxon>Archaea</taxon>
        <taxon>Methanobacteriati</taxon>
        <taxon>Methanobacteriota</taxon>
        <taxon>Stenosarchaea group</taxon>
        <taxon>Halobacteria</taxon>
        <taxon>Halobacteriales</taxon>
        <taxon>Haloferacaceae</taxon>
        <taxon>Halorubrum</taxon>
    </lineage>
</organism>
<feature type="region of interest" description="Disordered" evidence="1">
    <location>
        <begin position="1"/>
        <end position="46"/>
    </location>
</feature>
<keyword evidence="2" id="KW-0812">Transmembrane</keyword>
<gene>
    <name evidence="3" type="ORF">DJ69_09715</name>
</gene>
<evidence type="ECO:0000313" key="4">
    <source>
        <dbReference type="Proteomes" id="UP000222824"/>
    </source>
</evidence>
<feature type="transmembrane region" description="Helical" evidence="2">
    <location>
        <begin position="298"/>
        <end position="317"/>
    </location>
</feature>
<feature type="transmembrane region" description="Helical" evidence="2">
    <location>
        <begin position="332"/>
        <end position="355"/>
    </location>
</feature>
<feature type="compositionally biased region" description="Basic and acidic residues" evidence="1">
    <location>
        <begin position="28"/>
        <end position="46"/>
    </location>
</feature>
<dbReference type="EMBL" id="NHOA01000084">
    <property type="protein sequence ID" value="PHQ38593.1"/>
    <property type="molecule type" value="Genomic_DNA"/>
</dbReference>
<feature type="transmembrane region" description="Helical" evidence="2">
    <location>
        <begin position="103"/>
        <end position="126"/>
    </location>
</feature>
<protein>
    <submittedName>
        <fullName evidence="3">Uncharacterized protein</fullName>
    </submittedName>
</protein>
<dbReference type="AlphaFoldDB" id="A0A2G1WHY3"/>
<evidence type="ECO:0000313" key="3">
    <source>
        <dbReference type="EMBL" id="PHQ38593.1"/>
    </source>
</evidence>
<dbReference type="Proteomes" id="UP000222824">
    <property type="component" value="Unassembled WGS sequence"/>
</dbReference>
<keyword evidence="2" id="KW-0472">Membrane</keyword>
<evidence type="ECO:0000256" key="2">
    <source>
        <dbReference type="SAM" id="Phobius"/>
    </source>
</evidence>
<feature type="compositionally biased region" description="Acidic residues" evidence="1">
    <location>
        <begin position="12"/>
        <end position="27"/>
    </location>
</feature>
<accession>A0A2G1WHY3</accession>
<comment type="caution">
    <text evidence="3">The sequence shown here is derived from an EMBL/GenBank/DDBJ whole genome shotgun (WGS) entry which is preliminary data.</text>
</comment>
<feature type="transmembrane region" description="Helical" evidence="2">
    <location>
        <begin position="65"/>
        <end position="91"/>
    </location>
</feature>
<name>A0A2G1WHY3_9EURY</name>
<dbReference type="InterPro" id="IPR058278">
    <property type="entry name" value="DUF7972"/>
</dbReference>